<dbReference type="Gene3D" id="3.30.460.10">
    <property type="entry name" value="Beta Polymerase, domain 2"/>
    <property type="match status" value="1"/>
</dbReference>
<keyword evidence="8" id="KW-0547">Nucleotide-binding</keyword>
<proteinExistence type="inferred from homology"/>
<dbReference type="GO" id="GO:0000049">
    <property type="term" value="F:tRNA binding"/>
    <property type="evidence" value="ECO:0007669"/>
    <property type="project" value="UniProtKB-KW"/>
</dbReference>
<dbReference type="AlphaFoldDB" id="A0A564ZMG0"/>
<keyword evidence="4 11" id="KW-0808">Transferase</keyword>
<evidence type="ECO:0000256" key="8">
    <source>
        <dbReference type="ARBA" id="ARBA00022741"/>
    </source>
</evidence>
<dbReference type="GO" id="GO:0000166">
    <property type="term" value="F:nucleotide binding"/>
    <property type="evidence" value="ECO:0007669"/>
    <property type="project" value="UniProtKB-KW"/>
</dbReference>
<evidence type="ECO:0000256" key="6">
    <source>
        <dbReference type="ARBA" id="ARBA00022695"/>
    </source>
</evidence>
<dbReference type="InterPro" id="IPR006674">
    <property type="entry name" value="HD_domain"/>
</dbReference>
<dbReference type="Pfam" id="PF01966">
    <property type="entry name" value="HD"/>
    <property type="match status" value="1"/>
</dbReference>
<dbReference type="EMBL" id="CABIKM010000063">
    <property type="protein sequence ID" value="VUZ86504.1"/>
    <property type="molecule type" value="Genomic_DNA"/>
</dbReference>
<evidence type="ECO:0000313" key="13">
    <source>
        <dbReference type="EMBL" id="VUZ86504.1"/>
    </source>
</evidence>
<comment type="cofactor">
    <cofactor evidence="1">
        <name>Mg(2+)</name>
        <dbReference type="ChEBI" id="CHEBI:18420"/>
    </cofactor>
</comment>
<dbReference type="SUPFAM" id="SSF81301">
    <property type="entry name" value="Nucleotidyltransferase"/>
    <property type="match status" value="1"/>
</dbReference>
<keyword evidence="14" id="KW-1185">Reference proteome</keyword>
<evidence type="ECO:0000256" key="11">
    <source>
        <dbReference type="RuleBase" id="RU003953"/>
    </source>
</evidence>
<gene>
    <name evidence="13" type="primary">cca_2</name>
    <name evidence="13" type="ORF">MELA_02907</name>
</gene>
<dbReference type="PROSITE" id="PS51831">
    <property type="entry name" value="HD"/>
    <property type="match status" value="1"/>
</dbReference>
<protein>
    <submittedName>
        <fullName evidence="13">Multifunctional CCA protein</fullName>
    </submittedName>
</protein>
<dbReference type="Pfam" id="PF12627">
    <property type="entry name" value="PolyA_pol_RNAbd"/>
    <property type="match status" value="1"/>
</dbReference>
<evidence type="ECO:0000256" key="10">
    <source>
        <dbReference type="ARBA" id="ARBA00022884"/>
    </source>
</evidence>
<evidence type="ECO:0000256" key="7">
    <source>
        <dbReference type="ARBA" id="ARBA00022723"/>
    </source>
</evidence>
<keyword evidence="10 11" id="KW-0694">RNA-binding</keyword>
<dbReference type="PANTHER" id="PTHR47545">
    <property type="entry name" value="MULTIFUNCTIONAL CCA PROTEIN"/>
    <property type="match status" value="1"/>
</dbReference>
<evidence type="ECO:0000256" key="3">
    <source>
        <dbReference type="ARBA" id="ARBA00022555"/>
    </source>
</evidence>
<evidence type="ECO:0000313" key="14">
    <source>
        <dbReference type="Proteomes" id="UP000334340"/>
    </source>
</evidence>
<evidence type="ECO:0000256" key="2">
    <source>
        <dbReference type="ARBA" id="ARBA00007265"/>
    </source>
</evidence>
<dbReference type="PANTHER" id="PTHR47545:SF2">
    <property type="entry name" value="CC-ADDING TRNA NUCLEOTIDYLTRANSFERASE"/>
    <property type="match status" value="1"/>
</dbReference>
<accession>A0A564ZMG0</accession>
<evidence type="ECO:0000256" key="4">
    <source>
        <dbReference type="ARBA" id="ARBA00022679"/>
    </source>
</evidence>
<keyword evidence="5" id="KW-0819">tRNA processing</keyword>
<dbReference type="GO" id="GO:0046872">
    <property type="term" value="F:metal ion binding"/>
    <property type="evidence" value="ECO:0007669"/>
    <property type="project" value="UniProtKB-KW"/>
</dbReference>
<name>A0A564ZMG0_9BACT</name>
<evidence type="ECO:0000256" key="5">
    <source>
        <dbReference type="ARBA" id="ARBA00022694"/>
    </source>
</evidence>
<organism evidence="13 14">
    <name type="scientific">Candidatus Methylomirabilis lanthanidiphila</name>
    <dbReference type="NCBI Taxonomy" id="2211376"/>
    <lineage>
        <taxon>Bacteria</taxon>
        <taxon>Candidatus Methylomirabilota</taxon>
        <taxon>Candidatus Methylomirabilia</taxon>
        <taxon>Candidatus Methylomirabilales</taxon>
        <taxon>Candidatus Methylomirabilaceae</taxon>
        <taxon>Candidatus Methylomirabilis</taxon>
    </lineage>
</organism>
<keyword evidence="3" id="KW-0820">tRNA-binding</keyword>
<dbReference type="GO" id="GO:0016779">
    <property type="term" value="F:nucleotidyltransferase activity"/>
    <property type="evidence" value="ECO:0007669"/>
    <property type="project" value="UniProtKB-KW"/>
</dbReference>
<reference evidence="13 14" key="1">
    <citation type="submission" date="2019-07" db="EMBL/GenBank/DDBJ databases">
        <authorList>
            <person name="Cremers G."/>
        </authorList>
    </citation>
    <scope>NUCLEOTIDE SEQUENCE [LARGE SCALE GENOMIC DNA]</scope>
</reference>
<sequence>MGDLPVAALIDHRCVFGMRAGPEGLPDTSKLSYRSGIGDGKGIFQVSGTRNIELDTLRRNPRLRAMEVVAESGKTGPLYVVGGYLRDLLLGRIRARRADLDVVIWGEPERFGRDLVTAVKGSLVRLDPETVRVITQSAEGIVQIDISRPKGETIEDDLAARDFTVNALAVRLDTLDALSLIDPTGGLDDLRKKCLRVITPSAFDCDPLRLIRAVRLAAELGFAIDEATGRWIIERAPLLGTVAGERLCDELFRILDTVPAAPWIEQLDTLQLLRVLVPEVEALKSVPASRPHRLPLWEHSLQTLWSVELLLTNLERLFPDEAVWLRERLDREIEAGVTETAILKLLACLHDVGKPETRSVQPDGRVRFLGHEQAGLPILARLCDRLRLGRPATNLVAGIEQHHLRPIHLASATTVTARAQYRFFREGGDAAPLALLHSWADLRATIDEEADAFSRHQRFLREAFRFYRTEFLASQTEPFIRGDDLITLFGITPGPFLGFVLDHLQEAQATGVIASRQEAQVYIREHLLSWQQFFETASASRRSSIESTSIESN</sequence>
<evidence type="ECO:0000256" key="9">
    <source>
        <dbReference type="ARBA" id="ARBA00022842"/>
    </source>
</evidence>
<dbReference type="Pfam" id="PF01743">
    <property type="entry name" value="PolyA_pol"/>
    <property type="match status" value="1"/>
</dbReference>
<dbReference type="Proteomes" id="UP000334340">
    <property type="component" value="Unassembled WGS sequence"/>
</dbReference>
<feature type="domain" description="HD" evidence="12">
    <location>
        <begin position="296"/>
        <end position="456"/>
    </location>
</feature>
<keyword evidence="7" id="KW-0479">Metal-binding</keyword>
<evidence type="ECO:0000259" key="12">
    <source>
        <dbReference type="PROSITE" id="PS51831"/>
    </source>
</evidence>
<dbReference type="InterPro" id="IPR050124">
    <property type="entry name" value="tRNA_CCA-adding_enzyme"/>
</dbReference>
<dbReference type="InterPro" id="IPR043519">
    <property type="entry name" value="NT_sf"/>
</dbReference>
<dbReference type="InterPro" id="IPR002646">
    <property type="entry name" value="PolA_pol_head_dom"/>
</dbReference>
<dbReference type="SUPFAM" id="SSF81891">
    <property type="entry name" value="Poly A polymerase C-terminal region-like"/>
    <property type="match status" value="1"/>
</dbReference>
<dbReference type="GO" id="GO:0008033">
    <property type="term" value="P:tRNA processing"/>
    <property type="evidence" value="ECO:0007669"/>
    <property type="project" value="UniProtKB-KW"/>
</dbReference>
<dbReference type="Gene3D" id="1.10.3090.10">
    <property type="entry name" value="cca-adding enzyme, domain 2"/>
    <property type="match status" value="1"/>
</dbReference>
<comment type="similarity">
    <text evidence="2 11">Belongs to the tRNA nucleotidyltransferase/poly(A) polymerase family.</text>
</comment>
<keyword evidence="6" id="KW-0548">Nucleotidyltransferase</keyword>
<evidence type="ECO:0000256" key="1">
    <source>
        <dbReference type="ARBA" id="ARBA00001946"/>
    </source>
</evidence>
<keyword evidence="9" id="KW-0460">Magnesium</keyword>
<dbReference type="InterPro" id="IPR032828">
    <property type="entry name" value="PolyA_RNA-bd"/>
</dbReference>